<organism evidence="1 2">
    <name type="scientific">Cotesia congregata</name>
    <name type="common">Parasitoid wasp</name>
    <name type="synonym">Apanteles congregatus</name>
    <dbReference type="NCBI Taxonomy" id="51543"/>
    <lineage>
        <taxon>Eukaryota</taxon>
        <taxon>Metazoa</taxon>
        <taxon>Ecdysozoa</taxon>
        <taxon>Arthropoda</taxon>
        <taxon>Hexapoda</taxon>
        <taxon>Insecta</taxon>
        <taxon>Pterygota</taxon>
        <taxon>Neoptera</taxon>
        <taxon>Endopterygota</taxon>
        <taxon>Hymenoptera</taxon>
        <taxon>Apocrita</taxon>
        <taxon>Ichneumonoidea</taxon>
        <taxon>Braconidae</taxon>
        <taxon>Microgastrinae</taxon>
        <taxon>Cotesia</taxon>
    </lineage>
</organism>
<dbReference type="AlphaFoldDB" id="A0A8J2H3R6"/>
<name>A0A8J2H3R6_COTCN</name>
<comment type="caution">
    <text evidence="1">The sequence shown here is derived from an EMBL/GenBank/DDBJ whole genome shotgun (WGS) entry which is preliminary data.</text>
</comment>
<evidence type="ECO:0000313" key="2">
    <source>
        <dbReference type="Proteomes" id="UP000786811"/>
    </source>
</evidence>
<reference evidence="1" key="1">
    <citation type="submission" date="2021-04" db="EMBL/GenBank/DDBJ databases">
        <authorList>
            <person name="Chebbi M.A.C M."/>
        </authorList>
    </citation>
    <scope>NUCLEOTIDE SEQUENCE</scope>
</reference>
<sequence>RTVKPKLILHSLTDDKKTIIRQALFADGSEKIIKELLNVPDGKKDSSTSCKIIFEASQYSNTKKGGKKKRATALKGPQEDKLKDDDIEILLLDCY</sequence>
<evidence type="ECO:0000313" key="1">
    <source>
        <dbReference type="EMBL" id="CAG5075400.1"/>
    </source>
</evidence>
<proteinExistence type="predicted"/>
<gene>
    <name evidence="1" type="ORF">HICCMSTLAB_LOCUS1554</name>
</gene>
<dbReference type="Proteomes" id="UP000786811">
    <property type="component" value="Unassembled WGS sequence"/>
</dbReference>
<protein>
    <submittedName>
        <fullName evidence="1">Uncharacterized protein</fullName>
    </submittedName>
</protein>
<dbReference type="EMBL" id="CAJNRD030001116">
    <property type="protein sequence ID" value="CAG5075400.1"/>
    <property type="molecule type" value="Genomic_DNA"/>
</dbReference>
<accession>A0A8J2H3R6</accession>
<feature type="non-terminal residue" evidence="1">
    <location>
        <position position="1"/>
    </location>
</feature>
<keyword evidence="2" id="KW-1185">Reference proteome</keyword>